<evidence type="ECO:0000313" key="3">
    <source>
        <dbReference type="EMBL" id="QEV37753.1"/>
    </source>
</evidence>
<name>A0A5P2W1N4_9ACTN</name>
<dbReference type="Gene3D" id="1.10.10.2840">
    <property type="entry name" value="PucR C-terminal helix-turn-helix domain"/>
    <property type="match status" value="1"/>
</dbReference>
<evidence type="ECO:0000313" key="4">
    <source>
        <dbReference type="Proteomes" id="UP000325763"/>
    </source>
</evidence>
<protein>
    <submittedName>
        <fullName evidence="3">PucR family transcriptional regulator</fullName>
    </submittedName>
</protein>
<proteinExistence type="predicted"/>
<reference evidence="3 4" key="1">
    <citation type="submission" date="2017-09" db="EMBL/GenBank/DDBJ databases">
        <title>Streptomyces genome completion.</title>
        <authorList>
            <person name="Lee N."/>
            <person name="Cho B.-K."/>
        </authorList>
    </citation>
    <scope>NUCLEOTIDE SEQUENCE [LARGE SCALE GENOMIC DNA]</scope>
    <source>
        <strain evidence="3 4">ATCC 14899</strain>
    </source>
</reference>
<feature type="domain" description="Purine catabolism PurC-like" evidence="1">
    <location>
        <begin position="41"/>
        <end position="134"/>
    </location>
</feature>
<evidence type="ECO:0000259" key="2">
    <source>
        <dbReference type="Pfam" id="PF13556"/>
    </source>
</evidence>
<feature type="domain" description="PucR C-terminal helix-turn-helix" evidence="2">
    <location>
        <begin position="442"/>
        <end position="499"/>
    </location>
</feature>
<dbReference type="PANTHER" id="PTHR33744:SF1">
    <property type="entry name" value="DNA-BINDING TRANSCRIPTIONAL ACTIVATOR ADER"/>
    <property type="match status" value="1"/>
</dbReference>
<dbReference type="Pfam" id="PF07905">
    <property type="entry name" value="PucR"/>
    <property type="match status" value="1"/>
</dbReference>
<dbReference type="InterPro" id="IPR012914">
    <property type="entry name" value="PucR_dom"/>
</dbReference>
<dbReference type="EMBL" id="CP023747">
    <property type="protein sequence ID" value="QEV37753.1"/>
    <property type="molecule type" value="Genomic_DNA"/>
</dbReference>
<dbReference type="KEGG" id="snq:CP978_03615"/>
<dbReference type="InterPro" id="IPR042070">
    <property type="entry name" value="PucR_C-HTH_sf"/>
</dbReference>
<organism evidence="3 4">
    <name type="scientific">Streptomyces nodosus</name>
    <dbReference type="NCBI Taxonomy" id="40318"/>
    <lineage>
        <taxon>Bacteria</taxon>
        <taxon>Bacillati</taxon>
        <taxon>Actinomycetota</taxon>
        <taxon>Actinomycetes</taxon>
        <taxon>Kitasatosporales</taxon>
        <taxon>Streptomycetaceae</taxon>
        <taxon>Streptomyces</taxon>
    </lineage>
</organism>
<dbReference type="InterPro" id="IPR025736">
    <property type="entry name" value="PucR_C-HTH_dom"/>
</dbReference>
<dbReference type="AlphaFoldDB" id="A0A5P2W1N4"/>
<dbReference type="Pfam" id="PF13556">
    <property type="entry name" value="HTH_30"/>
    <property type="match status" value="1"/>
</dbReference>
<dbReference type="PANTHER" id="PTHR33744">
    <property type="entry name" value="CARBOHYDRATE DIACID REGULATOR"/>
    <property type="match status" value="1"/>
</dbReference>
<dbReference type="Proteomes" id="UP000325763">
    <property type="component" value="Chromosome"/>
</dbReference>
<gene>
    <name evidence="3" type="ORF">CP978_03615</name>
</gene>
<dbReference type="InterPro" id="IPR051448">
    <property type="entry name" value="CdaR-like_regulators"/>
</dbReference>
<accession>A0A5P2W1N4</accession>
<sequence length="504" mass="52804">MHRRSGRRPRPEESTMTALDLLARTLGADLTPVVPAVPPPREVTGVHVSELTDPTPYLFGGELLLTTGMGLTGQTAQARAYAARLAGHGVAALGIGLGPVHTAVPRTLAEACAAAALPLLVVPAPTPFLTVARTYWSLVAAAGREELTTALGAHRELVWAAAGPDPVPAVVRTLAGAVEGWAAQLSPRGEVMEVWPRGRRSSVREIAAEVARLRGAGPHSSATFPLGAEDVVLQPLTSRGRLSGFVATGCPRPMKAPDRQLVLTACALLALQSEQQRRGVAGARAARACVARLLLSGFVDAARSLAAELGLSAIAPRVRVLGLAGLGADALDEVLDALEPAVARHRRQLSAVAEADQVWVLIGPEDAPAVPDAVRRFLAERAPGARALLGADTGVAELHRQLPALRRTLAGLPGGELRDRAAPEVPAAPSLEPLLGYRRADLVGTVAAYLRHRGQWERAAADLGVHRNTLRHRIATAGRLLGADLDDPDVASHLWLALRENGLA</sequence>
<evidence type="ECO:0000259" key="1">
    <source>
        <dbReference type="Pfam" id="PF07905"/>
    </source>
</evidence>